<dbReference type="AlphaFoldDB" id="A0AAD7QEP6"/>
<protein>
    <submittedName>
        <fullName evidence="1">Uncharacterized protein</fullName>
    </submittedName>
</protein>
<dbReference type="EMBL" id="JARAOO010000002">
    <property type="protein sequence ID" value="KAJ7980103.1"/>
    <property type="molecule type" value="Genomic_DNA"/>
</dbReference>
<evidence type="ECO:0000313" key="2">
    <source>
        <dbReference type="Proteomes" id="UP001163823"/>
    </source>
</evidence>
<dbReference type="Proteomes" id="UP001163823">
    <property type="component" value="Chromosome 2"/>
</dbReference>
<dbReference type="KEGG" id="qsa:O6P43_003419"/>
<sequence length="85" mass="9802">MPTQYAEELGHSLMYILDIRSGVRIIDRMGQPVRLYLLVACCARPNNKQALFPLSINDRGLHLIIRCPCLFQFPLPHEWPQSPDL</sequence>
<comment type="caution">
    <text evidence="1">The sequence shown here is derived from an EMBL/GenBank/DDBJ whole genome shotgun (WGS) entry which is preliminary data.</text>
</comment>
<gene>
    <name evidence="1" type="ORF">O6P43_003419</name>
</gene>
<keyword evidence="2" id="KW-1185">Reference proteome</keyword>
<evidence type="ECO:0000313" key="1">
    <source>
        <dbReference type="EMBL" id="KAJ7980103.1"/>
    </source>
</evidence>
<organism evidence="1 2">
    <name type="scientific">Quillaja saponaria</name>
    <name type="common">Soap bark tree</name>
    <dbReference type="NCBI Taxonomy" id="32244"/>
    <lineage>
        <taxon>Eukaryota</taxon>
        <taxon>Viridiplantae</taxon>
        <taxon>Streptophyta</taxon>
        <taxon>Embryophyta</taxon>
        <taxon>Tracheophyta</taxon>
        <taxon>Spermatophyta</taxon>
        <taxon>Magnoliopsida</taxon>
        <taxon>eudicotyledons</taxon>
        <taxon>Gunneridae</taxon>
        <taxon>Pentapetalae</taxon>
        <taxon>rosids</taxon>
        <taxon>fabids</taxon>
        <taxon>Fabales</taxon>
        <taxon>Quillajaceae</taxon>
        <taxon>Quillaja</taxon>
    </lineage>
</organism>
<reference evidence="1" key="1">
    <citation type="journal article" date="2023" name="Science">
        <title>Elucidation of the pathway for biosynthesis of saponin adjuvants from the soapbark tree.</title>
        <authorList>
            <person name="Reed J."/>
            <person name="Orme A."/>
            <person name="El-Demerdash A."/>
            <person name="Owen C."/>
            <person name="Martin L.B.B."/>
            <person name="Misra R.C."/>
            <person name="Kikuchi S."/>
            <person name="Rejzek M."/>
            <person name="Martin A.C."/>
            <person name="Harkess A."/>
            <person name="Leebens-Mack J."/>
            <person name="Louveau T."/>
            <person name="Stephenson M.J."/>
            <person name="Osbourn A."/>
        </authorList>
    </citation>
    <scope>NUCLEOTIDE SEQUENCE</scope>
    <source>
        <strain evidence="1">S10</strain>
    </source>
</reference>
<name>A0AAD7QEP6_QUISA</name>
<proteinExistence type="predicted"/>
<accession>A0AAD7QEP6</accession>